<reference evidence="1" key="2">
    <citation type="journal article" date="2021" name="PeerJ">
        <title>Extensive microbial diversity within the chicken gut microbiome revealed by metagenomics and culture.</title>
        <authorList>
            <person name="Gilroy R."/>
            <person name="Ravi A."/>
            <person name="Getino M."/>
            <person name="Pursley I."/>
            <person name="Horton D.L."/>
            <person name="Alikhan N.F."/>
            <person name="Baker D."/>
            <person name="Gharbi K."/>
            <person name="Hall N."/>
            <person name="Watson M."/>
            <person name="Adriaenssens E.M."/>
            <person name="Foster-Nyarko E."/>
            <person name="Jarju S."/>
            <person name="Secka A."/>
            <person name="Antonio M."/>
            <person name="Oren A."/>
            <person name="Chaudhuri R.R."/>
            <person name="La Ragione R."/>
            <person name="Hildebrand F."/>
            <person name="Pallen M.J."/>
        </authorList>
    </citation>
    <scope>NUCLEOTIDE SEQUENCE</scope>
    <source>
        <strain evidence="1">517</strain>
    </source>
</reference>
<gene>
    <name evidence="1" type="ORF">IAB16_04080</name>
</gene>
<protein>
    <submittedName>
        <fullName evidence="1">Uncharacterized protein</fullName>
    </submittedName>
</protein>
<name>A0A940DIN9_9FIRM</name>
<organism evidence="1 2">
    <name type="scientific">Candidatus Stercoripulliclostridium pullicola</name>
    <dbReference type="NCBI Taxonomy" id="2840953"/>
    <lineage>
        <taxon>Bacteria</taxon>
        <taxon>Bacillati</taxon>
        <taxon>Bacillota</taxon>
        <taxon>Clostridia</taxon>
        <taxon>Eubacteriales</taxon>
        <taxon>Candidatus Stercoripulliclostridium</taxon>
    </lineage>
</organism>
<proteinExistence type="predicted"/>
<dbReference type="AlphaFoldDB" id="A0A940DIN9"/>
<evidence type="ECO:0000313" key="1">
    <source>
        <dbReference type="EMBL" id="MBO8424175.1"/>
    </source>
</evidence>
<comment type="caution">
    <text evidence="1">The sequence shown here is derived from an EMBL/GenBank/DDBJ whole genome shotgun (WGS) entry which is preliminary data.</text>
</comment>
<dbReference type="EMBL" id="JADINF010000103">
    <property type="protein sequence ID" value="MBO8424175.1"/>
    <property type="molecule type" value="Genomic_DNA"/>
</dbReference>
<sequence>MSKHRHPVNPGSATVVEKIVTATAAGSEGCAEHYNERTIVTDANYEEHVADRAWLARDYARAIVLGEALSEPLCKKRFGRRK</sequence>
<reference evidence="1" key="1">
    <citation type="submission" date="2020-10" db="EMBL/GenBank/DDBJ databases">
        <authorList>
            <person name="Gilroy R."/>
        </authorList>
    </citation>
    <scope>NUCLEOTIDE SEQUENCE</scope>
    <source>
        <strain evidence="1">517</strain>
    </source>
</reference>
<accession>A0A940DIN9</accession>
<dbReference type="Proteomes" id="UP000727857">
    <property type="component" value="Unassembled WGS sequence"/>
</dbReference>
<evidence type="ECO:0000313" key="2">
    <source>
        <dbReference type="Proteomes" id="UP000727857"/>
    </source>
</evidence>